<evidence type="ECO:0000256" key="1">
    <source>
        <dbReference type="ARBA" id="ARBA00009437"/>
    </source>
</evidence>
<dbReference type="PANTHER" id="PTHR30346:SF29">
    <property type="entry name" value="LYSR SUBSTRATE-BINDING"/>
    <property type="match status" value="1"/>
</dbReference>
<dbReference type="OrthoDB" id="4131546at2"/>
<dbReference type="GO" id="GO:0003700">
    <property type="term" value="F:DNA-binding transcription factor activity"/>
    <property type="evidence" value="ECO:0007669"/>
    <property type="project" value="InterPro"/>
</dbReference>
<dbReference type="EMBL" id="JROO01000006">
    <property type="protein sequence ID" value="KIH99985.1"/>
    <property type="molecule type" value="Genomic_DNA"/>
</dbReference>
<gene>
    <name evidence="6" type="ORF">LP52_03225</name>
</gene>
<feature type="domain" description="HTH lysR-type" evidence="5">
    <location>
        <begin position="2"/>
        <end position="59"/>
    </location>
</feature>
<name>A0A0C2JM01_9ACTN</name>
<dbReference type="AlphaFoldDB" id="A0A0C2JM01"/>
<dbReference type="RefSeq" id="WP_040270629.1">
    <property type="nucleotide sequence ID" value="NZ_JROO01000006.1"/>
</dbReference>
<dbReference type="GO" id="GO:0003677">
    <property type="term" value="F:DNA binding"/>
    <property type="evidence" value="ECO:0007669"/>
    <property type="project" value="UniProtKB-KW"/>
</dbReference>
<evidence type="ECO:0000313" key="7">
    <source>
        <dbReference type="Proteomes" id="UP000031675"/>
    </source>
</evidence>
<evidence type="ECO:0000313" key="6">
    <source>
        <dbReference type="EMBL" id="KIH99985.1"/>
    </source>
</evidence>
<dbReference type="SUPFAM" id="SSF53850">
    <property type="entry name" value="Periplasmic binding protein-like II"/>
    <property type="match status" value="1"/>
</dbReference>
<protein>
    <submittedName>
        <fullName evidence="6">LysR family transcriptional regulator</fullName>
    </submittedName>
</protein>
<dbReference type="Proteomes" id="UP000031675">
    <property type="component" value="Unassembled WGS sequence"/>
</dbReference>
<dbReference type="InterPro" id="IPR005119">
    <property type="entry name" value="LysR_subst-bd"/>
</dbReference>
<dbReference type="InterPro" id="IPR036390">
    <property type="entry name" value="WH_DNA-bd_sf"/>
</dbReference>
<evidence type="ECO:0000256" key="3">
    <source>
        <dbReference type="ARBA" id="ARBA00023125"/>
    </source>
</evidence>
<evidence type="ECO:0000259" key="5">
    <source>
        <dbReference type="PROSITE" id="PS50931"/>
    </source>
</evidence>
<organism evidence="6 7">
    <name type="scientific">Streptomonospora alba</name>
    <dbReference type="NCBI Taxonomy" id="183763"/>
    <lineage>
        <taxon>Bacteria</taxon>
        <taxon>Bacillati</taxon>
        <taxon>Actinomycetota</taxon>
        <taxon>Actinomycetes</taxon>
        <taxon>Streptosporangiales</taxon>
        <taxon>Nocardiopsidaceae</taxon>
        <taxon>Streptomonospora</taxon>
    </lineage>
</organism>
<evidence type="ECO:0000256" key="4">
    <source>
        <dbReference type="ARBA" id="ARBA00023163"/>
    </source>
</evidence>
<keyword evidence="3" id="KW-0238">DNA-binding</keyword>
<keyword evidence="7" id="KW-1185">Reference proteome</keyword>
<accession>A0A0C2JM01</accession>
<evidence type="ECO:0000256" key="2">
    <source>
        <dbReference type="ARBA" id="ARBA00023015"/>
    </source>
</evidence>
<reference evidence="7" key="1">
    <citation type="journal article" date="2015" name="Chem. Biol.">
        <title>Structure, bioactivity, and resistance mechanism of streptomonomicin, an unusual lasso Peptide from an understudied halophilic actinomycete.</title>
        <authorList>
            <person name="Metelev M."/>
            <person name="Tietz J.I."/>
            <person name="Melby J.O."/>
            <person name="Blair P.M."/>
            <person name="Zhu L."/>
            <person name="Livnat I."/>
            <person name="Severinov K."/>
            <person name="Mitchell D.A."/>
        </authorList>
    </citation>
    <scope>NUCLEOTIDE SEQUENCE [LARGE SCALE GENOMIC DNA]</scope>
    <source>
        <strain evidence="7">YIM 90003</strain>
    </source>
</reference>
<dbReference type="PANTHER" id="PTHR30346">
    <property type="entry name" value="TRANSCRIPTIONAL DUAL REGULATOR HCAR-RELATED"/>
    <property type="match status" value="1"/>
</dbReference>
<dbReference type="STRING" id="183763.LP52_03225"/>
<proteinExistence type="inferred from homology"/>
<dbReference type="PROSITE" id="PS50931">
    <property type="entry name" value="HTH_LYSR"/>
    <property type="match status" value="1"/>
</dbReference>
<dbReference type="GO" id="GO:0032993">
    <property type="term" value="C:protein-DNA complex"/>
    <property type="evidence" value="ECO:0007669"/>
    <property type="project" value="TreeGrafter"/>
</dbReference>
<dbReference type="InterPro" id="IPR000847">
    <property type="entry name" value="LysR_HTH_N"/>
</dbReference>
<dbReference type="SUPFAM" id="SSF46785">
    <property type="entry name" value="Winged helix' DNA-binding domain"/>
    <property type="match status" value="1"/>
</dbReference>
<keyword evidence="2" id="KW-0805">Transcription regulation</keyword>
<dbReference type="Pfam" id="PF03466">
    <property type="entry name" value="LysR_substrate"/>
    <property type="match status" value="1"/>
</dbReference>
<comment type="similarity">
    <text evidence="1">Belongs to the LysR transcriptional regulatory family.</text>
</comment>
<dbReference type="Pfam" id="PF00126">
    <property type="entry name" value="HTH_1"/>
    <property type="match status" value="1"/>
</dbReference>
<dbReference type="Gene3D" id="1.10.10.10">
    <property type="entry name" value="Winged helix-like DNA-binding domain superfamily/Winged helix DNA-binding domain"/>
    <property type="match status" value="1"/>
</dbReference>
<dbReference type="Gene3D" id="3.40.190.10">
    <property type="entry name" value="Periplasmic binding protein-like II"/>
    <property type="match status" value="2"/>
</dbReference>
<comment type="caution">
    <text evidence="6">The sequence shown here is derived from an EMBL/GenBank/DDBJ whole genome shotgun (WGS) entry which is preliminary data.</text>
</comment>
<keyword evidence="4" id="KW-0804">Transcription</keyword>
<sequence>MLDVRRLQILKEFADRGTIAGTAEALGYTASAVSQQLSALEREAGTHLLDRTARSAELTDGGRLLVEHAEQILAMVEAAESVLAQRAGAVVGPVTVTAFPTAAVALAPLLAQRLRQQEGLQLVLRQSVGAAGVRQVSSAEVDIAVIDDWSGRPPDNGTGKLRHVHLLHDPLVLALPADHPLADRDRPVELHRLLKEAWIHAPRGEPSREGTDRLFASVGGAPSTAWEFQGQGTILNLVARGIGIAAVPALALAAGTSGLAFRLLPQAPARDAYAVVRATRMRRPAIELTLQALRRSAAEVQAMLDEELRGASEG</sequence>
<dbReference type="InterPro" id="IPR036388">
    <property type="entry name" value="WH-like_DNA-bd_sf"/>
</dbReference>